<reference evidence="12" key="1">
    <citation type="submission" date="2025-08" db="UniProtKB">
        <authorList>
            <consortium name="RefSeq"/>
        </authorList>
    </citation>
    <scope>IDENTIFICATION</scope>
    <source>
        <tissue evidence="12">Thorax and Abdomen</tissue>
    </source>
</reference>
<evidence type="ECO:0000313" key="11">
    <source>
        <dbReference type="Proteomes" id="UP000829291"/>
    </source>
</evidence>
<dbReference type="InParanoid" id="A0A6J0C2H4"/>
<proteinExistence type="predicted"/>
<dbReference type="InterPro" id="IPR001650">
    <property type="entry name" value="Helicase_C-like"/>
</dbReference>
<dbReference type="InterPro" id="IPR050079">
    <property type="entry name" value="DEAD_box_RNA_helicase"/>
</dbReference>
<dbReference type="PROSITE" id="PS00039">
    <property type="entry name" value="DEAD_ATP_HELICASE"/>
    <property type="match status" value="1"/>
</dbReference>
<dbReference type="GeneID" id="107225504"/>
<dbReference type="CDD" id="cd18787">
    <property type="entry name" value="SF2_C_DEAD"/>
    <property type="match status" value="1"/>
</dbReference>
<dbReference type="InterPro" id="IPR011545">
    <property type="entry name" value="DEAD/DEAH_box_helicase_dom"/>
</dbReference>
<dbReference type="CDD" id="cd17943">
    <property type="entry name" value="DEADc_DDX20"/>
    <property type="match status" value="1"/>
</dbReference>
<dbReference type="GO" id="GO:0010468">
    <property type="term" value="P:regulation of gene expression"/>
    <property type="evidence" value="ECO:0007669"/>
    <property type="project" value="UniProtKB-ARBA"/>
</dbReference>
<dbReference type="InterPro" id="IPR014014">
    <property type="entry name" value="RNA_helicase_DEAD_Q_motif"/>
</dbReference>
<dbReference type="OrthoDB" id="434041at2759"/>
<gene>
    <name evidence="12" type="primary">LOC107225504</name>
</gene>
<dbReference type="PANTHER" id="PTHR47959">
    <property type="entry name" value="ATP-DEPENDENT RNA HELICASE RHLE-RELATED"/>
    <property type="match status" value="1"/>
</dbReference>
<dbReference type="RefSeq" id="XP_015521481.1">
    <property type="nucleotide sequence ID" value="XM_015665995.2"/>
</dbReference>
<evidence type="ECO:0000256" key="7">
    <source>
        <dbReference type="SAM" id="MobiDB-lite"/>
    </source>
</evidence>
<feature type="domain" description="DEAD-box RNA helicase Q" evidence="10">
    <location>
        <begin position="24"/>
        <end position="52"/>
    </location>
</feature>
<evidence type="ECO:0000256" key="3">
    <source>
        <dbReference type="ARBA" id="ARBA00022801"/>
    </source>
</evidence>
<keyword evidence="3" id="KW-0378">Hydrolase</keyword>
<dbReference type="GO" id="GO:0005524">
    <property type="term" value="F:ATP binding"/>
    <property type="evidence" value="ECO:0007669"/>
    <property type="project" value="UniProtKB-KW"/>
</dbReference>
<dbReference type="Pfam" id="PF00270">
    <property type="entry name" value="DEAD"/>
    <property type="match status" value="1"/>
</dbReference>
<feature type="domain" description="Helicase ATP-binding" evidence="8">
    <location>
        <begin position="55"/>
        <end position="225"/>
    </location>
</feature>
<dbReference type="PANTHER" id="PTHR47959:SF1">
    <property type="entry name" value="ATP-DEPENDENT RNA HELICASE DBPA"/>
    <property type="match status" value="1"/>
</dbReference>
<dbReference type="SUPFAM" id="SSF52540">
    <property type="entry name" value="P-loop containing nucleoside triphosphate hydrolases"/>
    <property type="match status" value="1"/>
</dbReference>
<dbReference type="PROSITE" id="PS51195">
    <property type="entry name" value="Q_MOTIF"/>
    <property type="match status" value="1"/>
</dbReference>
<protein>
    <recommendedName>
        <fullName evidence="1">RNA helicase</fullName>
        <ecNumber evidence="1">3.6.4.13</ecNumber>
    </recommendedName>
</protein>
<keyword evidence="5" id="KW-0067">ATP-binding</keyword>
<dbReference type="Gene3D" id="3.40.50.300">
    <property type="entry name" value="P-loop containing nucleotide triphosphate hydrolases"/>
    <property type="match status" value="2"/>
</dbReference>
<feature type="compositionally biased region" description="Low complexity" evidence="7">
    <location>
        <begin position="1195"/>
        <end position="1205"/>
    </location>
</feature>
<evidence type="ECO:0000256" key="4">
    <source>
        <dbReference type="ARBA" id="ARBA00022806"/>
    </source>
</evidence>
<feature type="compositionally biased region" description="Acidic residues" evidence="7">
    <location>
        <begin position="1185"/>
        <end position="1194"/>
    </location>
</feature>
<dbReference type="GO" id="GO:0016787">
    <property type="term" value="F:hydrolase activity"/>
    <property type="evidence" value="ECO:0007669"/>
    <property type="project" value="UniProtKB-KW"/>
</dbReference>
<dbReference type="Pfam" id="PF00271">
    <property type="entry name" value="Helicase_C"/>
    <property type="match status" value="1"/>
</dbReference>
<dbReference type="PROSITE" id="PS51194">
    <property type="entry name" value="HELICASE_CTER"/>
    <property type="match status" value="1"/>
</dbReference>
<accession>A0A6J0C2H4</accession>
<dbReference type="GO" id="GO:0003676">
    <property type="term" value="F:nucleic acid binding"/>
    <property type="evidence" value="ECO:0007669"/>
    <property type="project" value="InterPro"/>
</dbReference>
<evidence type="ECO:0000256" key="2">
    <source>
        <dbReference type="ARBA" id="ARBA00022741"/>
    </source>
</evidence>
<evidence type="ECO:0000256" key="5">
    <source>
        <dbReference type="ARBA" id="ARBA00022840"/>
    </source>
</evidence>
<evidence type="ECO:0000256" key="1">
    <source>
        <dbReference type="ARBA" id="ARBA00012552"/>
    </source>
</evidence>
<dbReference type="Proteomes" id="UP000829291">
    <property type="component" value="Chromosome 5"/>
</dbReference>
<evidence type="ECO:0000259" key="10">
    <source>
        <dbReference type="PROSITE" id="PS51195"/>
    </source>
</evidence>
<evidence type="ECO:0000259" key="8">
    <source>
        <dbReference type="PROSITE" id="PS51192"/>
    </source>
</evidence>
<evidence type="ECO:0000313" key="12">
    <source>
        <dbReference type="RefSeq" id="XP_015521481.1"/>
    </source>
</evidence>
<dbReference type="PROSITE" id="PS51192">
    <property type="entry name" value="HELICASE_ATP_BIND_1"/>
    <property type="match status" value="1"/>
</dbReference>
<dbReference type="InterPro" id="IPR014001">
    <property type="entry name" value="Helicase_ATP-bd"/>
</dbReference>
<dbReference type="EC" id="3.6.4.13" evidence="1"/>
<sequence>MSRQTAHEIGSKPRTTDIEIQEDVTFFQMGVSQRVLDGLTNAGFQKPSPIQLKAIPLGRCGFDLIVRAKSGTGKTAVFGIIALEMIDMSVKGVQVLILAPTREIALQVAGVITSIGSEFEGLKVESFIGGISIEDDRKKANNCHVAVGAPGRVKHLIDKGILNVNSIRLFVLDEADKLMEVSFQKDINYIFSKLPVNKQVISSSATYPGDLESFLGRYMRSPILTSPNSDGPVLIGLRQFVAVVQQHPNAMRQVQIKVNELARIFSKIPFKQSIVFSNYQSRAQSVCNKLNTMGFSAIYIVGNQEMRKRIEGFKKLKDFKCRIMVTTDLTARGIDAENVNLIVNLDVPLDGATYLHRIGRAGRYGSHGIAITIIANNELDNFRELIGSVGGAGFQVLKLPQNYPEDIWMENDSRFEKLSAKTDNDCEDGEIPAENVLYSPNGAPFVRIEETSKCNSRFSQQTEIEFDINMSPTPENVSTKISEGTKIAWKTNSEMENCQYETKNVRVSSCSHIDTESCNFEPKCVESKIKLESLFSDEDDVFSTKQIPSKSIKCTKDQRERVLNDRVHKFTVKSDNKKRSTLLELNKNTKFELNLSNLSDNDDDCSAAQEAIAKYTATGPRRACSTISKAEQKKESEFDSEPKSLKTFDAKNMIKSLETSLEELSARDLNDDRVPKLKDIVSDLKKLNFDNTSNSSNAKLTRNELMQWKGQINIEIGCLKSLTEVPAYRVSHTWHRLLYENRHSAKLTFLEMQKKTLLCMYPDIQSDLDDCPPVRIEIFREVDEFRRKHPVIRSKLDTYFPYPTNIEAPLPMLVFSKMDIERYREAVKCLRSNSQHETVALKKIRIATAFMSEKDRYELELKRLVRGKMSYSQLVSFVEQQKIEKRNSNEILEERVTGRVSERKKFLRFSKERLKSFYRDYDSMSKLLNNLTDSIFEKSEYDSNDSDSDSTDLQDDQCEISCQVEESSTEIYSRLRENLWFLISREYLECLKAYRQMEFEVAQLDDVHAMNEDEFCALIESYWQLESSRISGISFPKARESDKLSSKLKTLESAFDEEKFSSRFSDEKRSCMEECVKYLIHVDPIELCARRFERILGLIDDPRFSEVRETALAKVAEKRNSDSITSYDEFLSVFESRENFDRLRGTNLRNIDYMAFFKFLDDAEEESTVSEAEKATESFVKLEENDCQESDGDVTDSSSDTSESVELNDWPEARVNNDSFNLEKKSSPNLSVRQKSKFVPIQTNNFVYNDQPLSFKQQCSIVNENNSQNDREHAKYSSSYIDESSFLSDRDECEPTNEMEELDKWFEELRHQTNRLQMEEYLKGMMKYYVDH</sequence>
<keyword evidence="4" id="KW-0347">Helicase</keyword>
<name>A0A6J0C2H4_NEOLC</name>
<dbReference type="SMART" id="SM00490">
    <property type="entry name" value="HELICc"/>
    <property type="match status" value="1"/>
</dbReference>
<dbReference type="GO" id="GO:0005829">
    <property type="term" value="C:cytosol"/>
    <property type="evidence" value="ECO:0007669"/>
    <property type="project" value="TreeGrafter"/>
</dbReference>
<keyword evidence="2" id="KW-0547">Nucleotide-binding</keyword>
<dbReference type="GO" id="GO:0003724">
    <property type="term" value="F:RNA helicase activity"/>
    <property type="evidence" value="ECO:0007669"/>
    <property type="project" value="UniProtKB-EC"/>
</dbReference>
<dbReference type="InterPro" id="IPR027417">
    <property type="entry name" value="P-loop_NTPase"/>
</dbReference>
<dbReference type="SMART" id="SM00487">
    <property type="entry name" value="DEXDc"/>
    <property type="match status" value="1"/>
</dbReference>
<dbReference type="InterPro" id="IPR000629">
    <property type="entry name" value="RNA-helicase_DEAD-box_CS"/>
</dbReference>
<organism evidence="12">
    <name type="scientific">Neodiprion lecontei</name>
    <name type="common">Redheaded pine sawfly</name>
    <dbReference type="NCBI Taxonomy" id="441921"/>
    <lineage>
        <taxon>Eukaryota</taxon>
        <taxon>Metazoa</taxon>
        <taxon>Ecdysozoa</taxon>
        <taxon>Arthropoda</taxon>
        <taxon>Hexapoda</taxon>
        <taxon>Insecta</taxon>
        <taxon>Pterygota</taxon>
        <taxon>Neoptera</taxon>
        <taxon>Endopterygota</taxon>
        <taxon>Hymenoptera</taxon>
        <taxon>Tenthredinoidea</taxon>
        <taxon>Diprionidae</taxon>
        <taxon>Diprioninae</taxon>
        <taxon>Neodiprion</taxon>
    </lineage>
</organism>
<dbReference type="KEGG" id="nlo:107225504"/>
<feature type="domain" description="Helicase C-terminal" evidence="9">
    <location>
        <begin position="260"/>
        <end position="405"/>
    </location>
</feature>
<evidence type="ECO:0000256" key="6">
    <source>
        <dbReference type="PROSITE-ProRule" id="PRU00552"/>
    </source>
</evidence>
<evidence type="ECO:0000259" key="9">
    <source>
        <dbReference type="PROSITE" id="PS51194"/>
    </source>
</evidence>
<keyword evidence="11" id="KW-1185">Reference proteome</keyword>
<feature type="short sequence motif" description="Q motif" evidence="6">
    <location>
        <begin position="24"/>
        <end position="52"/>
    </location>
</feature>
<feature type="region of interest" description="Disordered" evidence="7">
    <location>
        <begin position="1183"/>
        <end position="1226"/>
    </location>
</feature>